<dbReference type="Pfam" id="PF00825">
    <property type="entry name" value="Ribonuclease_P"/>
    <property type="match status" value="1"/>
</dbReference>
<dbReference type="InterPro" id="IPR014721">
    <property type="entry name" value="Ribsml_uS5_D2-typ_fold_subgr"/>
</dbReference>
<comment type="subunit">
    <text evidence="6">Consists of a catalytic RNA component (M1 or rnpB) and a protein subunit.</text>
</comment>
<keyword evidence="3 6" id="KW-0255">Endonuclease</keyword>
<dbReference type="EC" id="3.1.26.5" evidence="6 7"/>
<reference evidence="9 10" key="1">
    <citation type="submission" date="2018-02" db="EMBL/GenBank/DDBJ databases">
        <title>Comparative genomes isolates from brazilian mangrove.</title>
        <authorList>
            <person name="Araujo J.E."/>
            <person name="Taketani R.G."/>
            <person name="Silva M.C.P."/>
            <person name="Loureco M.V."/>
            <person name="Andreote F.D."/>
        </authorList>
    </citation>
    <scope>NUCLEOTIDE SEQUENCE [LARGE SCALE GENOMIC DNA]</scope>
    <source>
        <strain evidence="9 10">Hex-1 MGV</strain>
    </source>
</reference>
<evidence type="ECO:0000256" key="8">
    <source>
        <dbReference type="SAM" id="MobiDB-lite"/>
    </source>
</evidence>
<comment type="catalytic activity">
    <reaction evidence="6">
        <text>Endonucleolytic cleavage of RNA, removing 5'-extranucleotides from tRNA precursor.</text>
        <dbReference type="EC" id="3.1.26.5"/>
    </reaction>
</comment>
<dbReference type="GO" id="GO:0004526">
    <property type="term" value="F:ribonuclease P activity"/>
    <property type="evidence" value="ECO:0007669"/>
    <property type="project" value="UniProtKB-UniRule"/>
</dbReference>
<evidence type="ECO:0000256" key="2">
    <source>
        <dbReference type="ARBA" id="ARBA00022722"/>
    </source>
</evidence>
<comment type="function">
    <text evidence="6">RNaseP catalyzes the removal of the 5'-leader sequence from pre-tRNA to produce the mature 5'-terminus. It can also cleave other RNA substrates such as 4.5S RNA. The protein component plays an auxiliary but essential role in vivo by binding to the 5'-leader sequence and broadening the substrate specificity of the ribozyme.</text>
</comment>
<evidence type="ECO:0000256" key="7">
    <source>
        <dbReference type="NCBIfam" id="TIGR00188"/>
    </source>
</evidence>
<name>A0A2S8FYN0_9BACT</name>
<dbReference type="RefSeq" id="WP_105328543.1">
    <property type="nucleotide sequence ID" value="NZ_PUHY01000005.1"/>
</dbReference>
<dbReference type="OrthoDB" id="9810867at2"/>
<dbReference type="GO" id="GO:0000049">
    <property type="term" value="F:tRNA binding"/>
    <property type="evidence" value="ECO:0007669"/>
    <property type="project" value="UniProtKB-UniRule"/>
</dbReference>
<dbReference type="AlphaFoldDB" id="A0A2S8FYN0"/>
<dbReference type="InterPro" id="IPR020568">
    <property type="entry name" value="Ribosomal_Su5_D2-typ_SF"/>
</dbReference>
<evidence type="ECO:0000313" key="10">
    <source>
        <dbReference type="Proteomes" id="UP000238322"/>
    </source>
</evidence>
<feature type="region of interest" description="Disordered" evidence="8">
    <location>
        <begin position="1"/>
        <end position="20"/>
    </location>
</feature>
<keyword evidence="2 6" id="KW-0540">Nuclease</keyword>
<dbReference type="Proteomes" id="UP000238322">
    <property type="component" value="Unassembled WGS sequence"/>
</dbReference>
<dbReference type="NCBIfam" id="TIGR00188">
    <property type="entry name" value="rnpA"/>
    <property type="match status" value="1"/>
</dbReference>
<organism evidence="9 10">
    <name type="scientific">Blastopirellula marina</name>
    <dbReference type="NCBI Taxonomy" id="124"/>
    <lineage>
        <taxon>Bacteria</taxon>
        <taxon>Pseudomonadati</taxon>
        <taxon>Planctomycetota</taxon>
        <taxon>Planctomycetia</taxon>
        <taxon>Pirellulales</taxon>
        <taxon>Pirellulaceae</taxon>
        <taxon>Blastopirellula</taxon>
    </lineage>
</organism>
<protein>
    <recommendedName>
        <fullName evidence="6 7">Ribonuclease P protein component</fullName>
        <shortName evidence="6">RNase P protein</shortName>
        <shortName evidence="6">RNaseP protein</shortName>
        <ecNumber evidence="6 7">3.1.26.5</ecNumber>
    </recommendedName>
    <alternativeName>
        <fullName evidence="6">Protein C5</fullName>
    </alternativeName>
</protein>
<dbReference type="GO" id="GO:0042781">
    <property type="term" value="F:3'-tRNA processing endoribonuclease activity"/>
    <property type="evidence" value="ECO:0007669"/>
    <property type="project" value="TreeGrafter"/>
</dbReference>
<sequence length="152" mass="17033">MKTHAKICVGKHEGGSVTDQSQRFPATLRLKKPGEFDAVFTRRSSAGNGWLVVYAARNVGNESRMGLVVSKKKIGNAVQRNRWKRRLREAFRLNRSKLPHGFDLIVLPQSKQHPTFGALENGLVQLAHRAARKWKRNHASNDKPTSGNGGQR</sequence>
<dbReference type="InterPro" id="IPR000100">
    <property type="entry name" value="RNase_P"/>
</dbReference>
<dbReference type="Gene3D" id="3.30.230.10">
    <property type="match status" value="1"/>
</dbReference>
<comment type="caution">
    <text evidence="9">The sequence shown here is derived from an EMBL/GenBank/DDBJ whole genome shotgun (WGS) entry which is preliminary data.</text>
</comment>
<gene>
    <name evidence="6 9" type="primary">rnpA</name>
    <name evidence="9" type="ORF">C5Y83_04920</name>
</gene>
<evidence type="ECO:0000313" key="9">
    <source>
        <dbReference type="EMBL" id="PQO37292.1"/>
    </source>
</evidence>
<comment type="similarity">
    <text evidence="6">Belongs to the RnpA family.</text>
</comment>
<evidence type="ECO:0000256" key="5">
    <source>
        <dbReference type="ARBA" id="ARBA00022884"/>
    </source>
</evidence>
<evidence type="ECO:0000256" key="6">
    <source>
        <dbReference type="HAMAP-Rule" id="MF_00227"/>
    </source>
</evidence>
<dbReference type="EMBL" id="PUHY01000005">
    <property type="protein sequence ID" value="PQO37292.1"/>
    <property type="molecule type" value="Genomic_DNA"/>
</dbReference>
<evidence type="ECO:0000256" key="1">
    <source>
        <dbReference type="ARBA" id="ARBA00022694"/>
    </source>
</evidence>
<dbReference type="PANTHER" id="PTHR33992">
    <property type="entry name" value="RIBONUCLEASE P PROTEIN COMPONENT"/>
    <property type="match status" value="1"/>
</dbReference>
<evidence type="ECO:0000256" key="4">
    <source>
        <dbReference type="ARBA" id="ARBA00022801"/>
    </source>
</evidence>
<dbReference type="PANTHER" id="PTHR33992:SF1">
    <property type="entry name" value="RIBONUCLEASE P PROTEIN COMPONENT"/>
    <property type="match status" value="1"/>
</dbReference>
<accession>A0A2S8FYN0</accession>
<keyword evidence="4 6" id="KW-0378">Hydrolase</keyword>
<feature type="region of interest" description="Disordered" evidence="8">
    <location>
        <begin position="133"/>
        <end position="152"/>
    </location>
</feature>
<dbReference type="GO" id="GO:0030677">
    <property type="term" value="C:ribonuclease P complex"/>
    <property type="evidence" value="ECO:0007669"/>
    <property type="project" value="TreeGrafter"/>
</dbReference>
<dbReference type="HAMAP" id="MF_00227">
    <property type="entry name" value="RNase_P"/>
    <property type="match status" value="1"/>
</dbReference>
<proteinExistence type="inferred from homology"/>
<keyword evidence="5 6" id="KW-0694">RNA-binding</keyword>
<dbReference type="GO" id="GO:0001682">
    <property type="term" value="P:tRNA 5'-leader removal"/>
    <property type="evidence" value="ECO:0007669"/>
    <property type="project" value="UniProtKB-UniRule"/>
</dbReference>
<dbReference type="SUPFAM" id="SSF54211">
    <property type="entry name" value="Ribosomal protein S5 domain 2-like"/>
    <property type="match status" value="1"/>
</dbReference>
<keyword evidence="1 6" id="KW-0819">tRNA processing</keyword>
<evidence type="ECO:0000256" key="3">
    <source>
        <dbReference type="ARBA" id="ARBA00022759"/>
    </source>
</evidence>